<evidence type="ECO:0000313" key="2">
    <source>
        <dbReference type="Proteomes" id="UP001156951"/>
    </source>
</evidence>
<sequence>MVSSDISNAVSSSLGLEEFVKLQTRIQKMNPKVNDDFTIDWLIVSPLIDIHNITLNVGDADLNHEETHYGVDPVGYFRRIPSAVRAYDLIHNNSNAIGITFPNPTSEATKFHALAKTNGSSYQIISDHSYFDVSNLVIALWLKLPATSGGDGIQTIIEKTGSFLIQIDAHATASNQIRCRSIVSSSNKDVTFTYTPDTLFCLIVKINSTSVEAFVNNVSQGSISTGGVYDPTSNNVGIFGTPSGTQLMKSGCCLAWLTLGDKNVDSTWRTNFQAGILDYETSSSEEITTIPYMGSVEAIPNSHAGFFYG</sequence>
<accession>A0A976YF04</accession>
<dbReference type="Proteomes" id="UP001156951">
    <property type="component" value="Segment"/>
</dbReference>
<dbReference type="SUPFAM" id="SSF49899">
    <property type="entry name" value="Concanavalin A-like lectins/glucanases"/>
    <property type="match status" value="1"/>
</dbReference>
<protein>
    <submittedName>
        <fullName evidence="1">Uncharacterized protein</fullName>
    </submittedName>
</protein>
<organism evidence="1 2">
    <name type="scientific">Nitrososphaeria virus YSH_1032793</name>
    <dbReference type="NCBI Taxonomy" id="3071320"/>
    <lineage>
        <taxon>Viruses</taxon>
        <taxon>Duplodnaviria</taxon>
        <taxon>Heunggongvirae</taxon>
        <taxon>Uroviricota</taxon>
        <taxon>Caudoviricetes</taxon>
        <taxon>Juravirales</taxon>
        <taxon>Yanlukaviridae</taxon>
        <taxon>Sweetvirus</taxon>
        <taxon>Sweetvirus yangshanense</taxon>
    </lineage>
</organism>
<dbReference type="EMBL" id="ON649698">
    <property type="protein sequence ID" value="UVF62229.1"/>
    <property type="molecule type" value="Genomic_DNA"/>
</dbReference>
<dbReference type="InterPro" id="IPR013320">
    <property type="entry name" value="ConA-like_dom_sf"/>
</dbReference>
<keyword evidence="2" id="KW-1185">Reference proteome</keyword>
<proteinExistence type="predicted"/>
<evidence type="ECO:0000313" key="1">
    <source>
        <dbReference type="EMBL" id="UVF62229.1"/>
    </source>
</evidence>
<name>A0A976YF04_9CAUD</name>
<reference evidence="1 2" key="1">
    <citation type="submission" date="2022-05" db="EMBL/GenBank/DDBJ databases">
        <title>Diverse viruses of marine archaea discovered using metagenomics.</title>
        <authorList>
            <person name="Zhou Y."/>
        </authorList>
    </citation>
    <scope>NUCLEOTIDE SEQUENCE [LARGE SCALE GENOMIC DNA]</scope>
    <source>
        <strain evidence="1">YSH_1032793</strain>
    </source>
</reference>